<feature type="region of interest" description="Disordered" evidence="1">
    <location>
        <begin position="70"/>
        <end position="141"/>
    </location>
</feature>
<proteinExistence type="predicted"/>
<gene>
    <name evidence="2" type="ORF">KBTEX_02838</name>
</gene>
<feature type="compositionally biased region" description="Basic residues" evidence="1">
    <location>
        <begin position="108"/>
        <end position="124"/>
    </location>
</feature>
<name>A0A5B8RF70_9ZZZZ</name>
<accession>A0A5B8RF70</accession>
<feature type="region of interest" description="Disordered" evidence="1">
    <location>
        <begin position="154"/>
        <end position="179"/>
    </location>
</feature>
<dbReference type="EMBL" id="MN079147">
    <property type="protein sequence ID" value="QEA06498.1"/>
    <property type="molecule type" value="Genomic_DNA"/>
</dbReference>
<feature type="region of interest" description="Disordered" evidence="1">
    <location>
        <begin position="1"/>
        <end position="55"/>
    </location>
</feature>
<evidence type="ECO:0000313" key="2">
    <source>
        <dbReference type="EMBL" id="QEA06498.1"/>
    </source>
</evidence>
<dbReference type="AlphaFoldDB" id="A0A5B8RF70"/>
<feature type="compositionally biased region" description="Polar residues" evidence="1">
    <location>
        <begin position="7"/>
        <end position="33"/>
    </location>
</feature>
<sequence length="260" mass="28197">MRRRQAQSRPPSATGLSTSAGTPASGPCTTSTRKSTETLHACGAQPTRGRSGPWEGQCRAFAWTWHRRRATDIPPGGGHTNHDRRCRLPSSNRPTRAHGDSTSAVVRPRQRSRYPHQTRRRPAARRQPTVAGGHDGCGASPAGGWSRINLCRRSAAPGSRHPSNRKSTRCPSATDHRQEKMTVAWSDRPTRTHGCAATSTCPGLTHNGASPGRWLAAMTDAARRFAMNQKKTPIRRPGLLLAGECIATDRRVVSTMTAGH</sequence>
<evidence type="ECO:0000256" key="1">
    <source>
        <dbReference type="SAM" id="MobiDB-lite"/>
    </source>
</evidence>
<feature type="compositionally biased region" description="Polar residues" evidence="1">
    <location>
        <begin position="89"/>
        <end position="104"/>
    </location>
</feature>
<reference evidence="2" key="1">
    <citation type="submission" date="2019-06" db="EMBL/GenBank/DDBJ databases">
        <authorList>
            <person name="Murdoch R.W."/>
            <person name="Fathepure B."/>
        </authorList>
    </citation>
    <scope>NUCLEOTIDE SEQUENCE</scope>
</reference>
<protein>
    <submittedName>
        <fullName evidence="2">Uncharacterized protein</fullName>
    </submittedName>
</protein>
<organism evidence="2">
    <name type="scientific">uncultured organism</name>
    <dbReference type="NCBI Taxonomy" id="155900"/>
    <lineage>
        <taxon>unclassified sequences</taxon>
        <taxon>environmental samples</taxon>
    </lineage>
</organism>